<evidence type="ECO:0000313" key="3">
    <source>
        <dbReference type="Proteomes" id="UP000799750"/>
    </source>
</evidence>
<keyword evidence="3" id="KW-1185">Reference proteome</keyword>
<feature type="compositionally biased region" description="Basic residues" evidence="1">
    <location>
        <begin position="104"/>
        <end position="118"/>
    </location>
</feature>
<reference evidence="2" key="1">
    <citation type="journal article" date="2020" name="Stud. Mycol.">
        <title>101 Dothideomycetes genomes: a test case for predicting lifestyles and emergence of pathogens.</title>
        <authorList>
            <person name="Haridas S."/>
            <person name="Albert R."/>
            <person name="Binder M."/>
            <person name="Bloem J."/>
            <person name="Labutti K."/>
            <person name="Salamov A."/>
            <person name="Andreopoulos B."/>
            <person name="Baker S."/>
            <person name="Barry K."/>
            <person name="Bills G."/>
            <person name="Bluhm B."/>
            <person name="Cannon C."/>
            <person name="Castanera R."/>
            <person name="Culley D."/>
            <person name="Daum C."/>
            <person name="Ezra D."/>
            <person name="Gonzalez J."/>
            <person name="Henrissat B."/>
            <person name="Kuo A."/>
            <person name="Liang C."/>
            <person name="Lipzen A."/>
            <person name="Lutzoni F."/>
            <person name="Magnuson J."/>
            <person name="Mondo S."/>
            <person name="Nolan M."/>
            <person name="Ohm R."/>
            <person name="Pangilinan J."/>
            <person name="Park H.-J."/>
            <person name="Ramirez L."/>
            <person name="Alfaro M."/>
            <person name="Sun H."/>
            <person name="Tritt A."/>
            <person name="Yoshinaga Y."/>
            <person name="Zwiers L.-H."/>
            <person name="Turgeon B."/>
            <person name="Goodwin S."/>
            <person name="Spatafora J."/>
            <person name="Crous P."/>
            <person name="Grigoriev I."/>
        </authorList>
    </citation>
    <scope>NUCLEOTIDE SEQUENCE</scope>
    <source>
        <strain evidence="2">CBS 269.34</strain>
    </source>
</reference>
<proteinExistence type="predicted"/>
<evidence type="ECO:0000313" key="2">
    <source>
        <dbReference type="EMBL" id="KAF2498611.1"/>
    </source>
</evidence>
<dbReference type="EMBL" id="MU004185">
    <property type="protein sequence ID" value="KAF2498611.1"/>
    <property type="molecule type" value="Genomic_DNA"/>
</dbReference>
<accession>A0A6A6R1N7</accession>
<feature type="region of interest" description="Disordered" evidence="1">
    <location>
        <begin position="82"/>
        <end position="145"/>
    </location>
</feature>
<evidence type="ECO:0000256" key="1">
    <source>
        <dbReference type="SAM" id="MobiDB-lite"/>
    </source>
</evidence>
<dbReference type="Proteomes" id="UP000799750">
    <property type="component" value="Unassembled WGS sequence"/>
</dbReference>
<name>A0A6A6R1N7_9PEZI</name>
<feature type="compositionally biased region" description="Basic and acidic residues" evidence="1">
    <location>
        <begin position="126"/>
        <end position="145"/>
    </location>
</feature>
<gene>
    <name evidence="2" type="ORF">BU16DRAFT_524698</name>
</gene>
<organism evidence="2 3">
    <name type="scientific">Lophium mytilinum</name>
    <dbReference type="NCBI Taxonomy" id="390894"/>
    <lineage>
        <taxon>Eukaryota</taxon>
        <taxon>Fungi</taxon>
        <taxon>Dikarya</taxon>
        <taxon>Ascomycota</taxon>
        <taxon>Pezizomycotina</taxon>
        <taxon>Dothideomycetes</taxon>
        <taxon>Pleosporomycetidae</taxon>
        <taxon>Mytilinidiales</taxon>
        <taxon>Mytilinidiaceae</taxon>
        <taxon>Lophium</taxon>
    </lineage>
</organism>
<protein>
    <submittedName>
        <fullName evidence="2">Uncharacterized protein</fullName>
    </submittedName>
</protein>
<sequence length="145" mass="16647">MPSRITPRTPLRSCKNSELATLEMHFRDTRSHRKLPTPYSLPQRVLLHQPPALSPLHSRTFTSQTSACCLLDVGCWMHTPQTNPPRSPCPSADAAKSAMQTVQRPRRHGLKRTNKYKGAHSGIPIRQDRYPRDPPHPRRALERYR</sequence>
<dbReference type="AlphaFoldDB" id="A0A6A6R1N7"/>